<dbReference type="EMBL" id="QWGR01000023">
    <property type="protein sequence ID" value="RIJ45537.1"/>
    <property type="molecule type" value="Genomic_DNA"/>
</dbReference>
<feature type="binding site" evidence="6">
    <location>
        <position position="7"/>
    </location>
    <ligand>
        <name>Mg(2+)</name>
        <dbReference type="ChEBI" id="CHEBI:18420"/>
    </ligand>
</feature>
<dbReference type="AlphaFoldDB" id="A0A399SU68"/>
<dbReference type="OrthoDB" id="9802453at2"/>
<comment type="function">
    <text evidence="6">Catalyzes the formation of acetyl phosphate from acetate and ATP. Can also catalyze the reverse reaction.</text>
</comment>
<dbReference type="GO" id="GO:0008776">
    <property type="term" value="F:acetate kinase activity"/>
    <property type="evidence" value="ECO:0007669"/>
    <property type="project" value="UniProtKB-UniRule"/>
</dbReference>
<comment type="cofactor">
    <cofactor evidence="6">
        <name>Mg(2+)</name>
        <dbReference type="ChEBI" id="CHEBI:18420"/>
    </cofactor>
    <cofactor evidence="6">
        <name>Mn(2+)</name>
        <dbReference type="ChEBI" id="CHEBI:29035"/>
    </cofactor>
    <text evidence="6">Mg(2+). Can also accept Mn(2+).</text>
</comment>
<comment type="subunit">
    <text evidence="6">Homodimer.</text>
</comment>
<feature type="binding site" evidence="6">
    <location>
        <begin position="209"/>
        <end position="213"/>
    </location>
    <ligand>
        <name>ATP</name>
        <dbReference type="ChEBI" id="CHEBI:30616"/>
    </ligand>
</feature>
<dbReference type="PANTHER" id="PTHR21060">
    <property type="entry name" value="ACETATE KINASE"/>
    <property type="match status" value="1"/>
</dbReference>
<dbReference type="PROSITE" id="PS01076">
    <property type="entry name" value="ACETATE_KINASE_2"/>
    <property type="match status" value="1"/>
</dbReference>
<dbReference type="InterPro" id="IPR023865">
    <property type="entry name" value="Aliphatic_acid_kinase_CS"/>
</dbReference>
<dbReference type="PIRSF" id="PIRSF000722">
    <property type="entry name" value="Acetate_prop_kin"/>
    <property type="match status" value="1"/>
</dbReference>
<dbReference type="InterPro" id="IPR004372">
    <property type="entry name" value="Ac/propionate_kinase"/>
</dbReference>
<evidence type="ECO:0000256" key="1">
    <source>
        <dbReference type="ARBA" id="ARBA00008748"/>
    </source>
</evidence>
<organism evidence="8 9">
    <name type="scientific">Maribellus luteus</name>
    <dbReference type="NCBI Taxonomy" id="2305463"/>
    <lineage>
        <taxon>Bacteria</taxon>
        <taxon>Pseudomonadati</taxon>
        <taxon>Bacteroidota</taxon>
        <taxon>Bacteroidia</taxon>
        <taxon>Marinilabiliales</taxon>
        <taxon>Prolixibacteraceae</taxon>
        <taxon>Maribellus</taxon>
    </lineage>
</organism>
<keyword evidence="6" id="KW-0479">Metal-binding</keyword>
<dbReference type="CDD" id="cd24010">
    <property type="entry name" value="ASKHA_NBD_AcK_PK"/>
    <property type="match status" value="1"/>
</dbReference>
<evidence type="ECO:0000256" key="4">
    <source>
        <dbReference type="ARBA" id="ARBA00022777"/>
    </source>
</evidence>
<evidence type="ECO:0000256" key="2">
    <source>
        <dbReference type="ARBA" id="ARBA00022679"/>
    </source>
</evidence>
<name>A0A399SU68_9BACT</name>
<feature type="binding site" evidence="6">
    <location>
        <position position="14"/>
    </location>
    <ligand>
        <name>ATP</name>
        <dbReference type="ChEBI" id="CHEBI:30616"/>
    </ligand>
</feature>
<comment type="similarity">
    <text evidence="1 6 7">Belongs to the acetokinase family.</text>
</comment>
<dbReference type="EC" id="2.7.2.1" evidence="6"/>
<keyword evidence="6" id="KW-0460">Magnesium</keyword>
<comment type="catalytic activity">
    <reaction evidence="6">
        <text>acetate + ATP = acetyl phosphate + ADP</text>
        <dbReference type="Rhea" id="RHEA:11352"/>
        <dbReference type="ChEBI" id="CHEBI:22191"/>
        <dbReference type="ChEBI" id="CHEBI:30089"/>
        <dbReference type="ChEBI" id="CHEBI:30616"/>
        <dbReference type="ChEBI" id="CHEBI:456216"/>
        <dbReference type="EC" id="2.7.2.1"/>
    </reaction>
</comment>
<keyword evidence="9" id="KW-1185">Reference proteome</keyword>
<dbReference type="Gene3D" id="3.30.420.40">
    <property type="match status" value="2"/>
</dbReference>
<feature type="active site" description="Proton donor/acceptor" evidence="6">
    <location>
        <position position="151"/>
    </location>
</feature>
<dbReference type="UniPathway" id="UPA00340">
    <property type="reaction ID" value="UER00458"/>
</dbReference>
<dbReference type="Pfam" id="PF00871">
    <property type="entry name" value="Acetate_kinase"/>
    <property type="match status" value="1"/>
</dbReference>
<dbReference type="Proteomes" id="UP000265926">
    <property type="component" value="Unassembled WGS sequence"/>
</dbReference>
<dbReference type="HAMAP" id="MF_00020">
    <property type="entry name" value="Acetate_kinase"/>
    <property type="match status" value="1"/>
</dbReference>
<feature type="site" description="Transition state stabilizer" evidence="6">
    <location>
        <position position="242"/>
    </location>
</feature>
<evidence type="ECO:0000256" key="6">
    <source>
        <dbReference type="HAMAP-Rule" id="MF_00020"/>
    </source>
</evidence>
<evidence type="ECO:0000256" key="7">
    <source>
        <dbReference type="RuleBase" id="RU003835"/>
    </source>
</evidence>
<sequence length="398" mass="43531">MNILVINAGSSSIKYQLIDMDTELPLASGLVERIGLEEGVVKYKTFVNGEKKELKETFPIPNHTVGLKRVAELLTDEKVGVISDPSEIQAVGHRLVHGGEAFTKTVEITEAVKAKVKELFPLAPLHNPANLIGVEVAETVFPNAKQVGVFDTAFHQTIPEKAFRYAIPVEFYKEMGIRKYGFHGTSHKFVSEQAAEYLGKEDAKIITIHLGNGASMAAVNGGVCVDTTMGMGPLCGLIMGTRSGDIDPAIIFFLAEQKGYSVNEISSLLNKESGMKGLTGQTDMRDVEKLLDEGDENAILACDMYAYRIKQFIGSYAAVMNGVDALVFTAGIGENKTSIRKLVCQDMGYLGIEWDEEKDKNRTDGVHEINTDNAKTKVLIIPTNEELEIARQTLEVVK</sequence>
<dbReference type="GO" id="GO:0006085">
    <property type="term" value="P:acetyl-CoA biosynthetic process"/>
    <property type="evidence" value="ECO:0007669"/>
    <property type="project" value="UniProtKB-UniRule"/>
</dbReference>
<gene>
    <name evidence="6" type="primary">ackA</name>
    <name evidence="8" type="ORF">D1614_22415</name>
</gene>
<evidence type="ECO:0000313" key="8">
    <source>
        <dbReference type="EMBL" id="RIJ45537.1"/>
    </source>
</evidence>
<dbReference type="SUPFAM" id="SSF53067">
    <property type="entry name" value="Actin-like ATPase domain"/>
    <property type="match status" value="2"/>
</dbReference>
<comment type="pathway">
    <text evidence="6">Metabolic intermediate biosynthesis; acetyl-CoA biosynthesis; acetyl-CoA from acetate: step 1/2.</text>
</comment>
<feature type="binding site" evidence="6">
    <location>
        <begin position="283"/>
        <end position="285"/>
    </location>
    <ligand>
        <name>ATP</name>
        <dbReference type="ChEBI" id="CHEBI:30616"/>
    </ligand>
</feature>
<keyword evidence="2 6" id="KW-0808">Transferase</keyword>
<proteinExistence type="inferred from homology"/>
<reference evidence="8 9" key="1">
    <citation type="submission" date="2018-08" db="EMBL/GenBank/DDBJ databases">
        <title>Pallidiluteibacterium maritimus gen. nov., sp. nov., isolated from coastal sediment.</title>
        <authorList>
            <person name="Zhou L.Y."/>
        </authorList>
    </citation>
    <scope>NUCLEOTIDE SEQUENCE [LARGE SCALE GENOMIC DNA]</scope>
    <source>
        <strain evidence="8 9">XSD2</strain>
    </source>
</reference>
<dbReference type="GO" id="GO:0005524">
    <property type="term" value="F:ATP binding"/>
    <property type="evidence" value="ECO:0007669"/>
    <property type="project" value="UniProtKB-KW"/>
</dbReference>
<accession>A0A399SU68</accession>
<dbReference type="PANTHER" id="PTHR21060:SF15">
    <property type="entry name" value="ACETATE KINASE-RELATED"/>
    <property type="match status" value="1"/>
</dbReference>
<comment type="subcellular location">
    <subcellularLocation>
        <location evidence="6">Cytoplasm</location>
    </subcellularLocation>
</comment>
<dbReference type="InterPro" id="IPR043129">
    <property type="entry name" value="ATPase_NBD"/>
</dbReference>
<keyword evidence="3 6" id="KW-0547">Nucleotide-binding</keyword>
<dbReference type="InterPro" id="IPR000890">
    <property type="entry name" value="Aliphatic_acid_kin_short-chain"/>
</dbReference>
<feature type="binding site" evidence="6">
    <location>
        <begin position="331"/>
        <end position="335"/>
    </location>
    <ligand>
        <name>ATP</name>
        <dbReference type="ChEBI" id="CHEBI:30616"/>
    </ligand>
</feature>
<dbReference type="PROSITE" id="PS01075">
    <property type="entry name" value="ACETATE_KINASE_1"/>
    <property type="match status" value="1"/>
</dbReference>
<keyword evidence="5 6" id="KW-0067">ATP-binding</keyword>
<feature type="binding site" evidence="6">
    <location>
        <position position="94"/>
    </location>
    <ligand>
        <name>substrate</name>
    </ligand>
</feature>
<dbReference type="GO" id="GO:0005737">
    <property type="term" value="C:cytoplasm"/>
    <property type="evidence" value="ECO:0007669"/>
    <property type="project" value="UniProtKB-SubCell"/>
</dbReference>
<keyword evidence="4 6" id="KW-0418">Kinase</keyword>
<protein>
    <recommendedName>
        <fullName evidence="6">Acetate kinase</fullName>
        <ecNumber evidence="6">2.7.2.1</ecNumber>
    </recommendedName>
    <alternativeName>
        <fullName evidence="6">Acetokinase</fullName>
    </alternativeName>
</protein>
<keyword evidence="6" id="KW-0963">Cytoplasm</keyword>
<dbReference type="RefSeq" id="WP_119440243.1">
    <property type="nucleotide sequence ID" value="NZ_QWGR01000023.1"/>
</dbReference>
<comment type="caution">
    <text evidence="8">The sequence shown here is derived from an EMBL/GenBank/DDBJ whole genome shotgun (WGS) entry which is preliminary data.</text>
</comment>
<dbReference type="GO" id="GO:0000287">
    <property type="term" value="F:magnesium ion binding"/>
    <property type="evidence" value="ECO:0007669"/>
    <property type="project" value="UniProtKB-UniRule"/>
</dbReference>
<feature type="binding site" evidence="6">
    <location>
        <position position="385"/>
    </location>
    <ligand>
        <name>Mg(2+)</name>
        <dbReference type="ChEBI" id="CHEBI:18420"/>
    </ligand>
</feature>
<dbReference type="GO" id="GO:0006083">
    <property type="term" value="P:acetate metabolic process"/>
    <property type="evidence" value="ECO:0007669"/>
    <property type="project" value="TreeGrafter"/>
</dbReference>
<evidence type="ECO:0000256" key="3">
    <source>
        <dbReference type="ARBA" id="ARBA00022741"/>
    </source>
</evidence>
<dbReference type="PRINTS" id="PR00471">
    <property type="entry name" value="ACETATEKNASE"/>
</dbReference>
<dbReference type="NCBIfam" id="TIGR00016">
    <property type="entry name" value="ackA"/>
    <property type="match status" value="1"/>
</dbReference>
<feature type="site" description="Transition state stabilizer" evidence="6">
    <location>
        <position position="183"/>
    </location>
</feature>
<evidence type="ECO:0000256" key="5">
    <source>
        <dbReference type="ARBA" id="ARBA00022840"/>
    </source>
</evidence>
<evidence type="ECO:0000313" key="9">
    <source>
        <dbReference type="Proteomes" id="UP000265926"/>
    </source>
</evidence>